<dbReference type="SUPFAM" id="SSF53474">
    <property type="entry name" value="alpha/beta-Hydrolases"/>
    <property type="match status" value="1"/>
</dbReference>
<dbReference type="AlphaFoldDB" id="A0A9P3FWZ4"/>
<feature type="domain" description="Serine aminopeptidase S33" evidence="1">
    <location>
        <begin position="55"/>
        <end position="266"/>
    </location>
</feature>
<reference evidence="2 3" key="1">
    <citation type="submission" date="2021-08" db="EMBL/GenBank/DDBJ databases">
        <title>Draft Genome Sequence of Phanerochaete sordida strain YK-624.</title>
        <authorList>
            <person name="Mori T."/>
            <person name="Dohra H."/>
            <person name="Suzuki T."/>
            <person name="Kawagishi H."/>
            <person name="Hirai H."/>
        </authorList>
    </citation>
    <scope>NUCLEOTIDE SEQUENCE [LARGE SCALE GENOMIC DNA]</scope>
    <source>
        <strain evidence="2 3">YK-624</strain>
    </source>
</reference>
<name>A0A9P3FWZ4_9APHY</name>
<dbReference type="PANTHER" id="PTHR43433:SF4">
    <property type="entry name" value="NON-HEME CHLOROPEROXIDASE-RELATED"/>
    <property type="match status" value="1"/>
</dbReference>
<dbReference type="EMBL" id="BPQB01000001">
    <property type="protein sequence ID" value="GJE84062.1"/>
    <property type="molecule type" value="Genomic_DNA"/>
</dbReference>
<comment type="caution">
    <text evidence="2">The sequence shown here is derived from an EMBL/GenBank/DDBJ whole genome shotgun (WGS) entry which is preliminary data.</text>
</comment>
<dbReference type="InterPro" id="IPR022742">
    <property type="entry name" value="Hydrolase_4"/>
</dbReference>
<dbReference type="Gene3D" id="3.40.50.1820">
    <property type="entry name" value="alpha/beta hydrolase"/>
    <property type="match status" value="1"/>
</dbReference>
<dbReference type="OrthoDB" id="408373at2759"/>
<dbReference type="PANTHER" id="PTHR43433">
    <property type="entry name" value="HYDROLASE, ALPHA/BETA FOLD FAMILY PROTEIN"/>
    <property type="match status" value="1"/>
</dbReference>
<dbReference type="Pfam" id="PF12146">
    <property type="entry name" value="Hydrolase_4"/>
    <property type="match status" value="1"/>
</dbReference>
<gene>
    <name evidence="2" type="ORF">PsYK624_001370</name>
</gene>
<dbReference type="InterPro" id="IPR000073">
    <property type="entry name" value="AB_hydrolase_1"/>
</dbReference>
<dbReference type="InterPro" id="IPR029058">
    <property type="entry name" value="AB_hydrolase_fold"/>
</dbReference>
<proteinExistence type="predicted"/>
<dbReference type="Proteomes" id="UP000703269">
    <property type="component" value="Unassembled WGS sequence"/>
</dbReference>
<evidence type="ECO:0000313" key="2">
    <source>
        <dbReference type="EMBL" id="GJE84062.1"/>
    </source>
</evidence>
<dbReference type="PRINTS" id="PR00111">
    <property type="entry name" value="ABHYDROLASE"/>
</dbReference>
<sequence>MAPFPTPVIYSMEALNKDLPIRQLYPEDIYPNGAYYNSPYGRVRYWIVGPEDGRKITLVHGLTTPSLIWKDVQSELVEKGFRVLMYDVYGRGYSEAPRVPIDANLCIIQLALLLQYIHWDSTDLVGFSMGGAIVASFASMFPHLTAQNIVFIASAGLIEPSKEPPIPSKETQPDSGQVSIHLQELQSQYLPAYDDVVESSRMAGLISGVNWAFKVLGKSTDRRFLIVHGTADNVVPYSEAFKIHKLIPQGRLEPIQGGSHFITMEPASLQPFLAALLKFLA</sequence>
<accession>A0A9P3FWZ4</accession>
<protein>
    <submittedName>
        <fullName evidence="2">Alpha/beta-hydrolase</fullName>
    </submittedName>
</protein>
<dbReference type="InterPro" id="IPR050471">
    <property type="entry name" value="AB_hydrolase"/>
</dbReference>
<evidence type="ECO:0000259" key="1">
    <source>
        <dbReference type="Pfam" id="PF12146"/>
    </source>
</evidence>
<keyword evidence="3" id="KW-1185">Reference proteome</keyword>
<evidence type="ECO:0000313" key="3">
    <source>
        <dbReference type="Proteomes" id="UP000703269"/>
    </source>
</evidence>
<organism evidence="2 3">
    <name type="scientific">Phanerochaete sordida</name>
    <dbReference type="NCBI Taxonomy" id="48140"/>
    <lineage>
        <taxon>Eukaryota</taxon>
        <taxon>Fungi</taxon>
        <taxon>Dikarya</taxon>
        <taxon>Basidiomycota</taxon>
        <taxon>Agaricomycotina</taxon>
        <taxon>Agaricomycetes</taxon>
        <taxon>Polyporales</taxon>
        <taxon>Phanerochaetaceae</taxon>
        <taxon>Phanerochaete</taxon>
    </lineage>
</organism>